<evidence type="ECO:0000256" key="3">
    <source>
        <dbReference type="ARBA" id="ARBA00022692"/>
    </source>
</evidence>
<proteinExistence type="inferred from homology"/>
<dbReference type="InterPro" id="IPR002549">
    <property type="entry name" value="AI-2E-like"/>
</dbReference>
<name>A0ABV2D102_9SPHN</name>
<dbReference type="Proteomes" id="UP001548713">
    <property type="component" value="Unassembled WGS sequence"/>
</dbReference>
<feature type="transmembrane region" description="Helical" evidence="6">
    <location>
        <begin position="163"/>
        <end position="181"/>
    </location>
</feature>
<dbReference type="Pfam" id="PF01594">
    <property type="entry name" value="AI-2E_transport"/>
    <property type="match status" value="1"/>
</dbReference>
<organism evidence="7 8">
    <name type="scientific">Novosphingobium kalidii</name>
    <dbReference type="NCBI Taxonomy" id="3230299"/>
    <lineage>
        <taxon>Bacteria</taxon>
        <taxon>Pseudomonadati</taxon>
        <taxon>Pseudomonadota</taxon>
        <taxon>Alphaproteobacteria</taxon>
        <taxon>Sphingomonadales</taxon>
        <taxon>Sphingomonadaceae</taxon>
        <taxon>Novosphingobium</taxon>
    </lineage>
</organism>
<comment type="subcellular location">
    <subcellularLocation>
        <location evidence="1">Membrane</location>
        <topology evidence="1">Multi-pass membrane protein</topology>
    </subcellularLocation>
</comment>
<comment type="caution">
    <text evidence="7">The sequence shown here is derived from an EMBL/GenBank/DDBJ whole genome shotgun (WGS) entry which is preliminary data.</text>
</comment>
<dbReference type="RefSeq" id="WP_353984002.1">
    <property type="nucleotide sequence ID" value="NZ_JBEWLY010000013.1"/>
</dbReference>
<keyword evidence="3 6" id="KW-0812">Transmembrane</keyword>
<keyword evidence="5 6" id="KW-0472">Membrane</keyword>
<evidence type="ECO:0000313" key="8">
    <source>
        <dbReference type="Proteomes" id="UP001548713"/>
    </source>
</evidence>
<dbReference type="PANTHER" id="PTHR21716">
    <property type="entry name" value="TRANSMEMBRANE PROTEIN"/>
    <property type="match status" value="1"/>
</dbReference>
<sequence length="370" mass="39979">MPGTEPHESRLEDRSFLAVVAIVTLLFCWLIAPYFGAILWGLVAAILFEPATQRLAADMNGRKNVAAALVLLLIVGLILVPALLLGSSLVQEATSLYERIRLGQIDVPGIMDGIKHSLPLRVQQYIDRQNLSDFDSVRRMFGTGIASGLQTVASRALVVGQGALSFLAALGVMLYLTFFLLRDGRRYGSIIRSALPLRPDLRDRLIDHFIIVVRATMKGTVVVAVVQGALGGLIFWALGVEGALLWGTLMGVFSLLPAVGTAIIWVPVAIYLLATGAWIKGTILIFCGFFIIGLVDNLLRPILVGRDTRMPDFVVLIATLAGLQLFGLSGFIVGPVIAALFIAVWSMAIESKDHHEPDLLPPPKTVTVLP</sequence>
<feature type="transmembrane region" description="Helical" evidence="6">
    <location>
        <begin position="15"/>
        <end position="48"/>
    </location>
</feature>
<evidence type="ECO:0000256" key="6">
    <source>
        <dbReference type="SAM" id="Phobius"/>
    </source>
</evidence>
<keyword evidence="4 6" id="KW-1133">Transmembrane helix</keyword>
<protein>
    <submittedName>
        <fullName evidence="7">AI-2E family transporter</fullName>
    </submittedName>
</protein>
<gene>
    <name evidence="7" type="ORF">ABVV53_08785</name>
</gene>
<evidence type="ECO:0000256" key="2">
    <source>
        <dbReference type="ARBA" id="ARBA00009773"/>
    </source>
</evidence>
<feature type="transmembrane region" description="Helical" evidence="6">
    <location>
        <begin position="315"/>
        <end position="345"/>
    </location>
</feature>
<reference evidence="7 8" key="1">
    <citation type="submission" date="2024-07" db="EMBL/GenBank/DDBJ databases">
        <title>Novosphingobium kalidii RD2P27.</title>
        <authorList>
            <person name="Sun J.-Q."/>
        </authorList>
    </citation>
    <scope>NUCLEOTIDE SEQUENCE [LARGE SCALE GENOMIC DNA]</scope>
    <source>
        <strain evidence="7 8">RD2P27</strain>
    </source>
</reference>
<comment type="similarity">
    <text evidence="2">Belongs to the autoinducer-2 exporter (AI-2E) (TC 2.A.86) family.</text>
</comment>
<feature type="transmembrane region" description="Helical" evidence="6">
    <location>
        <begin position="219"/>
        <end position="238"/>
    </location>
</feature>
<accession>A0ABV2D102</accession>
<keyword evidence="8" id="KW-1185">Reference proteome</keyword>
<evidence type="ECO:0000256" key="1">
    <source>
        <dbReference type="ARBA" id="ARBA00004141"/>
    </source>
</evidence>
<evidence type="ECO:0000256" key="5">
    <source>
        <dbReference type="ARBA" id="ARBA00023136"/>
    </source>
</evidence>
<evidence type="ECO:0000313" key="7">
    <source>
        <dbReference type="EMBL" id="MET1755551.1"/>
    </source>
</evidence>
<evidence type="ECO:0000256" key="4">
    <source>
        <dbReference type="ARBA" id="ARBA00022989"/>
    </source>
</evidence>
<dbReference type="PANTHER" id="PTHR21716:SF4">
    <property type="entry name" value="TRANSMEMBRANE PROTEIN 245"/>
    <property type="match status" value="1"/>
</dbReference>
<feature type="transmembrane region" description="Helical" evidence="6">
    <location>
        <begin position="69"/>
        <end position="90"/>
    </location>
</feature>
<feature type="transmembrane region" description="Helical" evidence="6">
    <location>
        <begin position="277"/>
        <end position="295"/>
    </location>
</feature>
<dbReference type="EMBL" id="JBEWLY010000013">
    <property type="protein sequence ID" value="MET1755551.1"/>
    <property type="molecule type" value="Genomic_DNA"/>
</dbReference>
<feature type="transmembrane region" description="Helical" evidence="6">
    <location>
        <begin position="244"/>
        <end position="270"/>
    </location>
</feature>